<reference evidence="2 3" key="2">
    <citation type="submission" date="2019-05" db="EMBL/GenBank/DDBJ databases">
        <title>Glycomyces buryatensis sp. nov.</title>
        <authorList>
            <person name="Nikitina E."/>
        </authorList>
    </citation>
    <scope>NUCLEOTIDE SEQUENCE [LARGE SCALE GENOMIC DNA]</scope>
    <source>
        <strain evidence="2 3">18</strain>
    </source>
</reference>
<dbReference type="EMBL" id="STGY01000051">
    <property type="protein sequence ID" value="THV41168.1"/>
    <property type="molecule type" value="Genomic_DNA"/>
</dbReference>
<dbReference type="Proteomes" id="UP000308760">
    <property type="component" value="Unassembled WGS sequence"/>
</dbReference>
<name>A0A4S8QA04_9ACTN</name>
<gene>
    <name evidence="2" type="ORF">FAB82_13030</name>
</gene>
<sequence>MNEVLEELHAQRQFGPKALELLLKLAESELHRFPELQRDKSKDHVDFALEFFGKSGKALVTDVLARAEDDNAVGRMMRRYLRNRMIDKARQGPRGRLRETLRKRLERDPRFKRVPGTSFWQLADGPSTASKTDPNSLIQVARECRVSPVGRHGSGTSQPRLGKTGEIEALLIAVFEAAKGSLDDEKVTTVVAARLPLQVRPEHLPLGPGDDFPSAAPTPEEQVIADEEAARNTLEAHRVYASLTGIERRLVPAITDPAEASKILGKKRSSTAVKIKQLKAKLVELAGDAAAARGTLGPLLELCREASSSSASSLDGPVAVPSDPVERQAR</sequence>
<dbReference type="OrthoDB" id="4719869at2"/>
<dbReference type="RefSeq" id="WP_136534968.1">
    <property type="nucleotide sequence ID" value="NZ_STGY01000051.1"/>
</dbReference>
<feature type="region of interest" description="Disordered" evidence="1">
    <location>
        <begin position="308"/>
        <end position="330"/>
    </location>
</feature>
<proteinExistence type="predicted"/>
<reference evidence="3" key="1">
    <citation type="submission" date="2019-04" db="EMBL/GenBank/DDBJ databases">
        <title>Nocardioides xinjiangensis sp. nov.</title>
        <authorList>
            <person name="Liu S."/>
        </authorList>
    </citation>
    <scope>NUCLEOTIDE SEQUENCE [LARGE SCALE GENOMIC DNA]</scope>
    <source>
        <strain evidence="3">18</strain>
    </source>
</reference>
<protein>
    <submittedName>
        <fullName evidence="2">Uncharacterized protein</fullName>
    </submittedName>
</protein>
<evidence type="ECO:0000313" key="3">
    <source>
        <dbReference type="Proteomes" id="UP000308760"/>
    </source>
</evidence>
<evidence type="ECO:0000313" key="2">
    <source>
        <dbReference type="EMBL" id="THV41168.1"/>
    </source>
</evidence>
<accession>A0A4S8QA04</accession>
<comment type="caution">
    <text evidence="2">The sequence shown here is derived from an EMBL/GenBank/DDBJ whole genome shotgun (WGS) entry which is preliminary data.</text>
</comment>
<organism evidence="2 3">
    <name type="scientific">Glycomyces buryatensis</name>
    <dbReference type="NCBI Taxonomy" id="2570927"/>
    <lineage>
        <taxon>Bacteria</taxon>
        <taxon>Bacillati</taxon>
        <taxon>Actinomycetota</taxon>
        <taxon>Actinomycetes</taxon>
        <taxon>Glycomycetales</taxon>
        <taxon>Glycomycetaceae</taxon>
        <taxon>Glycomyces</taxon>
    </lineage>
</organism>
<keyword evidence="3" id="KW-1185">Reference proteome</keyword>
<dbReference type="AlphaFoldDB" id="A0A4S8QA04"/>
<evidence type="ECO:0000256" key="1">
    <source>
        <dbReference type="SAM" id="MobiDB-lite"/>
    </source>
</evidence>